<dbReference type="InterPro" id="IPR012479">
    <property type="entry name" value="SAP30BP"/>
</dbReference>
<evidence type="ECO:0000256" key="1">
    <source>
        <dbReference type="SAM" id="MobiDB-lite"/>
    </source>
</evidence>
<feature type="compositionally biased region" description="Basic and acidic residues" evidence="1">
    <location>
        <begin position="83"/>
        <end position="128"/>
    </location>
</feature>
<evidence type="ECO:0000313" key="2">
    <source>
        <dbReference type="EMBL" id="EKC99730.1"/>
    </source>
</evidence>
<keyword evidence="3" id="KW-1185">Reference proteome</keyword>
<accession>K1VG19</accession>
<gene>
    <name evidence="2" type="ORF">A1Q2_05951</name>
</gene>
<feature type="region of interest" description="Disordered" evidence="1">
    <location>
        <begin position="47"/>
        <end position="173"/>
    </location>
</feature>
<sequence>MAHAPDDAEVHSTGPNRSSLDVVTLKLDPLTSTVSTCILERRVKQACKYADSPSPEIPKAGPSRLTTRRDTLGKPLHLYRGLTPDHPRSPRRSDRGQRNRSREDDHRRQRDAREERESSVEADRGRTPERKRRRTASPSPTPMTGTDSRARSPSRSRSRSASSSPDPFAGMDPDVVFRTVTQPTPMSEADWGLPPAEDPEKADEALKAKVARFLQLKKQGQHVNTSLLRSSSFANPTIYAKLVEFVDIDERASAFPRGGWLTRRGLEDTKKDYGPKVLLPQYHPNVALPAFAQIQRGTAFLSSAPSSSPCAMTPASGDGTVAAPTPTGFPFAYGRPIVNSILSIDASYMRIASWISFYASTVPALTMSSVRPGRSVPDLAGY</sequence>
<dbReference type="EMBL" id="AMBO01000364">
    <property type="protein sequence ID" value="EKC99730.1"/>
    <property type="molecule type" value="Genomic_DNA"/>
</dbReference>
<dbReference type="OrthoDB" id="1714508at2759"/>
<dbReference type="STRING" id="1220162.K1VG19"/>
<proteinExistence type="predicted"/>
<organism evidence="2 3">
    <name type="scientific">Trichosporon asahii var. asahii (strain CBS 8904)</name>
    <name type="common">Yeast</name>
    <dbReference type="NCBI Taxonomy" id="1220162"/>
    <lineage>
        <taxon>Eukaryota</taxon>
        <taxon>Fungi</taxon>
        <taxon>Dikarya</taxon>
        <taxon>Basidiomycota</taxon>
        <taxon>Agaricomycotina</taxon>
        <taxon>Tremellomycetes</taxon>
        <taxon>Trichosporonales</taxon>
        <taxon>Trichosporonaceae</taxon>
        <taxon>Trichosporon</taxon>
    </lineage>
</organism>
<dbReference type="PANTHER" id="PTHR13464">
    <property type="entry name" value="TRANSCRIPTIONAL REGULATOR PROTEIN HCNGP"/>
    <property type="match status" value="1"/>
</dbReference>
<dbReference type="Proteomes" id="UP000006757">
    <property type="component" value="Unassembled WGS sequence"/>
</dbReference>
<dbReference type="GO" id="GO:0006355">
    <property type="term" value="P:regulation of DNA-templated transcription"/>
    <property type="evidence" value="ECO:0007669"/>
    <property type="project" value="InterPro"/>
</dbReference>
<name>K1VG19_TRIAC</name>
<feature type="compositionally biased region" description="Polar residues" evidence="1">
    <location>
        <begin position="136"/>
        <end position="147"/>
    </location>
</feature>
<dbReference type="eggNOG" id="KOG2959">
    <property type="taxonomic scope" value="Eukaryota"/>
</dbReference>
<dbReference type="GO" id="GO:0005634">
    <property type="term" value="C:nucleus"/>
    <property type="evidence" value="ECO:0007669"/>
    <property type="project" value="TreeGrafter"/>
</dbReference>
<dbReference type="PANTHER" id="PTHR13464:SF0">
    <property type="entry name" value="SAP30-BINDING PROTEIN"/>
    <property type="match status" value="1"/>
</dbReference>
<reference evidence="2 3" key="1">
    <citation type="journal article" date="2012" name="Eukaryot. Cell">
        <title>Genome sequence of the Trichosporon asahii environmental strain CBS 8904.</title>
        <authorList>
            <person name="Yang R.Y."/>
            <person name="Li H.T."/>
            <person name="Zhu H."/>
            <person name="Zhou G.P."/>
            <person name="Wang M."/>
            <person name="Wang L."/>
        </authorList>
    </citation>
    <scope>NUCLEOTIDE SEQUENCE [LARGE SCALE GENOMIC DNA]</scope>
    <source>
        <strain evidence="2 3">CBS 8904</strain>
    </source>
</reference>
<comment type="caution">
    <text evidence="2">The sequence shown here is derived from an EMBL/GenBank/DDBJ whole genome shotgun (WGS) entry which is preliminary data.</text>
</comment>
<protein>
    <submittedName>
        <fullName evidence="2">Uncharacterized protein</fullName>
    </submittedName>
</protein>
<dbReference type="Pfam" id="PF07818">
    <property type="entry name" value="HCNGP"/>
    <property type="match status" value="1"/>
</dbReference>
<dbReference type="InParanoid" id="K1VG19"/>
<dbReference type="AlphaFoldDB" id="K1VG19"/>
<dbReference type="HOGENOM" id="CLU_723987_0_0_1"/>
<evidence type="ECO:0000313" key="3">
    <source>
        <dbReference type="Proteomes" id="UP000006757"/>
    </source>
</evidence>